<accession>A0AAE4B0N0</accession>
<evidence type="ECO:0000313" key="1">
    <source>
        <dbReference type="EMBL" id="MDQ0366993.1"/>
    </source>
</evidence>
<organism evidence="1 2">
    <name type="scientific">Catenuloplanes indicus</name>
    <dbReference type="NCBI Taxonomy" id="137267"/>
    <lineage>
        <taxon>Bacteria</taxon>
        <taxon>Bacillati</taxon>
        <taxon>Actinomycetota</taxon>
        <taxon>Actinomycetes</taxon>
        <taxon>Micromonosporales</taxon>
        <taxon>Micromonosporaceae</taxon>
        <taxon>Catenuloplanes</taxon>
    </lineage>
</organism>
<dbReference type="EMBL" id="JAUSUZ010000001">
    <property type="protein sequence ID" value="MDQ0366993.1"/>
    <property type="molecule type" value="Genomic_DNA"/>
</dbReference>
<reference evidence="1 2" key="1">
    <citation type="submission" date="2023-07" db="EMBL/GenBank/DDBJ databases">
        <title>Sequencing the genomes of 1000 actinobacteria strains.</title>
        <authorList>
            <person name="Klenk H.-P."/>
        </authorList>
    </citation>
    <scope>NUCLEOTIDE SEQUENCE [LARGE SCALE GENOMIC DNA]</scope>
    <source>
        <strain evidence="1 2">DSM 44709</strain>
    </source>
</reference>
<proteinExistence type="predicted"/>
<name>A0AAE4B0N0_9ACTN</name>
<gene>
    <name evidence="1" type="ORF">J2S42_003662</name>
</gene>
<evidence type="ECO:0000313" key="2">
    <source>
        <dbReference type="Proteomes" id="UP001240236"/>
    </source>
</evidence>
<dbReference type="AlphaFoldDB" id="A0AAE4B0N0"/>
<dbReference type="Proteomes" id="UP001240236">
    <property type="component" value="Unassembled WGS sequence"/>
</dbReference>
<protein>
    <submittedName>
        <fullName evidence="1">Uncharacterized protein</fullName>
    </submittedName>
</protein>
<keyword evidence="2" id="KW-1185">Reference proteome</keyword>
<sequence>MPLAVSPGANKGIHTMFDVREKGFPIVWTGADRHDVDVSSMQVKCTLSAKRK</sequence>
<comment type="caution">
    <text evidence="1">The sequence shown here is derived from an EMBL/GenBank/DDBJ whole genome shotgun (WGS) entry which is preliminary data.</text>
</comment>